<protein>
    <submittedName>
        <fullName evidence="1">Uncharacterized protein</fullName>
    </submittedName>
</protein>
<sequence length="32" mass="3685">MARGGYNYIYKELVADESDILGKLVARSFNYK</sequence>
<dbReference type="EMBL" id="FOHW01000007">
    <property type="protein sequence ID" value="SET13735.1"/>
    <property type="molecule type" value="Genomic_DNA"/>
</dbReference>
<organism evidence="1 2">
    <name type="scientific">Pseudomonas graminis</name>
    <dbReference type="NCBI Taxonomy" id="158627"/>
    <lineage>
        <taxon>Bacteria</taxon>
        <taxon>Pseudomonadati</taxon>
        <taxon>Pseudomonadota</taxon>
        <taxon>Gammaproteobacteria</taxon>
        <taxon>Pseudomonadales</taxon>
        <taxon>Pseudomonadaceae</taxon>
        <taxon>Pseudomonas</taxon>
    </lineage>
</organism>
<gene>
    <name evidence="1" type="ORF">SAMN05216197_10743</name>
</gene>
<name>A0A1I0C3Q0_9PSED</name>
<reference evidence="1 2" key="1">
    <citation type="submission" date="2016-10" db="EMBL/GenBank/DDBJ databases">
        <authorList>
            <person name="de Groot N.N."/>
        </authorList>
    </citation>
    <scope>NUCLEOTIDE SEQUENCE [LARGE SCALE GENOMIC DNA]</scope>
    <source>
        <strain evidence="1 2">DSM 11363</strain>
    </source>
</reference>
<evidence type="ECO:0000313" key="2">
    <source>
        <dbReference type="Proteomes" id="UP000182332"/>
    </source>
</evidence>
<dbReference type="Proteomes" id="UP000182332">
    <property type="component" value="Unassembled WGS sequence"/>
</dbReference>
<proteinExistence type="predicted"/>
<accession>A0A1I0C3Q0</accession>
<dbReference type="AlphaFoldDB" id="A0A1I0C3Q0"/>
<evidence type="ECO:0000313" key="1">
    <source>
        <dbReference type="EMBL" id="SET13735.1"/>
    </source>
</evidence>